<dbReference type="EMBL" id="SOZI01000160">
    <property type="protein sequence ID" value="TNY18037.1"/>
    <property type="molecule type" value="Genomic_DNA"/>
</dbReference>
<reference evidence="6 7" key="1">
    <citation type="submission" date="2019-03" db="EMBL/GenBank/DDBJ databases">
        <title>Rhodosporidium diobovatum UCD-FST 08-225 genome sequencing, assembly, and annotation.</title>
        <authorList>
            <person name="Fakankun I.U."/>
            <person name="Fristensky B."/>
            <person name="Levin D.B."/>
        </authorList>
    </citation>
    <scope>NUCLEOTIDE SEQUENCE [LARGE SCALE GENOMIC DNA]</scope>
    <source>
        <strain evidence="6 7">UCD-FST 08-225</strain>
    </source>
</reference>
<evidence type="ECO:0000256" key="1">
    <source>
        <dbReference type="ARBA" id="ARBA00004141"/>
    </source>
</evidence>
<dbReference type="Proteomes" id="UP000311382">
    <property type="component" value="Unassembled WGS sequence"/>
</dbReference>
<proteinExistence type="predicted"/>
<protein>
    <recommendedName>
        <fullName evidence="8">Cation efflux family-domain-containing protein</fullName>
    </recommendedName>
</protein>
<evidence type="ECO:0000313" key="6">
    <source>
        <dbReference type="EMBL" id="TNY18037.1"/>
    </source>
</evidence>
<name>A0A5C5FMF3_9BASI</name>
<gene>
    <name evidence="6" type="ORF">DMC30DRAFT_412521</name>
</gene>
<evidence type="ECO:0000313" key="7">
    <source>
        <dbReference type="Proteomes" id="UP000311382"/>
    </source>
</evidence>
<feature type="region of interest" description="Disordered" evidence="5">
    <location>
        <begin position="1"/>
        <end position="160"/>
    </location>
</feature>
<evidence type="ECO:0008006" key="8">
    <source>
        <dbReference type="Google" id="ProtNLM"/>
    </source>
</evidence>
<dbReference type="InterPro" id="IPR027469">
    <property type="entry name" value="Cation_efflux_TMD_sf"/>
</dbReference>
<dbReference type="SUPFAM" id="SSF161111">
    <property type="entry name" value="Cation efflux protein transmembrane domain-like"/>
    <property type="match status" value="1"/>
</dbReference>
<feature type="compositionally biased region" description="Low complexity" evidence="5">
    <location>
        <begin position="16"/>
        <end position="29"/>
    </location>
</feature>
<accession>A0A5C5FMF3</accession>
<dbReference type="GO" id="GO:0016020">
    <property type="term" value="C:membrane"/>
    <property type="evidence" value="ECO:0007669"/>
    <property type="project" value="UniProtKB-SubCell"/>
</dbReference>
<evidence type="ECO:0000256" key="5">
    <source>
        <dbReference type="SAM" id="MobiDB-lite"/>
    </source>
</evidence>
<sequence length="576" mass="60586">MQPLEPVREEDEGPLASTSTSTSTAAQHRAAAHPRQHSRIHERNLSAFFPRPGHATHGYGGTFDDPHAPTPFAPGVADIPSAPSPARATTHAPVGPAAGEASVSPPKTRRGHHHRHSVSHNLFPFLDSPSNPNGAAPGSRGALHSPTQSRTPTKAHEDQLPAPTASFRQRHGHLPLPLRLALFASLHIPLTARLLLALAFAQVVVGATLWVQGQAGESLAVTGLGYLVVFDGVGALSSVLLERDGALERTLQALGSQKDMSIRRPYGSARLVTLSHFSQAVYLLFSAVYVCKESVEHVLLLHGPQDADGAHGAGHGGVGHGEGLAVVADGHGDSISLPHRALFLAAVLATTLAVTARNHSGLSHALRRTPASRAPSSSSRAQLPSLGPPALLTHLANPFTATVLLFSLGLLSAAFVLPPAQLAPVDKVLALLESFAMFYVAQPAASATGQVLLQTSPGRGSAAVRSVEGLVQEGVTDQARLGWRTQLEALPAVQSVDRPHIWQLASSSPSPSSPSPSSPHPTLIATLVIHAHPHTTDADLLGVTRHARQRTERANERLRDRGEGEQVEVVVQVRRG</sequence>
<comment type="caution">
    <text evidence="6">The sequence shown here is derived from an EMBL/GenBank/DDBJ whole genome shotgun (WGS) entry which is preliminary data.</text>
</comment>
<keyword evidence="3" id="KW-1133">Transmembrane helix</keyword>
<feature type="region of interest" description="Disordered" evidence="5">
    <location>
        <begin position="364"/>
        <end position="383"/>
    </location>
</feature>
<keyword evidence="7" id="KW-1185">Reference proteome</keyword>
<keyword evidence="2" id="KW-0812">Transmembrane</keyword>
<feature type="compositionally biased region" description="Basic residues" evidence="5">
    <location>
        <begin position="107"/>
        <end position="118"/>
    </location>
</feature>
<organism evidence="6 7">
    <name type="scientific">Rhodotorula diobovata</name>
    <dbReference type="NCBI Taxonomy" id="5288"/>
    <lineage>
        <taxon>Eukaryota</taxon>
        <taxon>Fungi</taxon>
        <taxon>Dikarya</taxon>
        <taxon>Basidiomycota</taxon>
        <taxon>Pucciniomycotina</taxon>
        <taxon>Microbotryomycetes</taxon>
        <taxon>Sporidiobolales</taxon>
        <taxon>Sporidiobolaceae</taxon>
        <taxon>Rhodotorula</taxon>
    </lineage>
</organism>
<evidence type="ECO:0000256" key="4">
    <source>
        <dbReference type="ARBA" id="ARBA00023136"/>
    </source>
</evidence>
<dbReference type="STRING" id="5288.A0A5C5FMF3"/>
<comment type="subcellular location">
    <subcellularLocation>
        <location evidence="1">Membrane</location>
        <topology evidence="1">Multi-pass membrane protein</topology>
    </subcellularLocation>
</comment>
<dbReference type="OrthoDB" id="5382797at2759"/>
<keyword evidence="4" id="KW-0472">Membrane</keyword>
<evidence type="ECO:0000256" key="2">
    <source>
        <dbReference type="ARBA" id="ARBA00022692"/>
    </source>
</evidence>
<evidence type="ECO:0000256" key="3">
    <source>
        <dbReference type="ARBA" id="ARBA00022989"/>
    </source>
</evidence>
<dbReference type="AlphaFoldDB" id="A0A5C5FMF3"/>
<feature type="compositionally biased region" description="Low complexity" evidence="5">
    <location>
        <begin position="368"/>
        <end position="383"/>
    </location>
</feature>